<feature type="region of interest" description="Disordered" evidence="1">
    <location>
        <begin position="23"/>
        <end position="143"/>
    </location>
</feature>
<dbReference type="Proteomes" id="UP001314229">
    <property type="component" value="Unassembled WGS sequence"/>
</dbReference>
<proteinExistence type="predicted"/>
<organism evidence="2 3">
    <name type="scientific">Scomber scombrus</name>
    <name type="common">Atlantic mackerel</name>
    <name type="synonym">Scomber vernalis</name>
    <dbReference type="NCBI Taxonomy" id="13677"/>
    <lineage>
        <taxon>Eukaryota</taxon>
        <taxon>Metazoa</taxon>
        <taxon>Chordata</taxon>
        <taxon>Craniata</taxon>
        <taxon>Vertebrata</taxon>
        <taxon>Euteleostomi</taxon>
        <taxon>Actinopterygii</taxon>
        <taxon>Neopterygii</taxon>
        <taxon>Teleostei</taxon>
        <taxon>Neoteleostei</taxon>
        <taxon>Acanthomorphata</taxon>
        <taxon>Pelagiaria</taxon>
        <taxon>Scombriformes</taxon>
        <taxon>Scombridae</taxon>
        <taxon>Scomber</taxon>
    </lineage>
</organism>
<reference evidence="2 3" key="1">
    <citation type="submission" date="2024-01" db="EMBL/GenBank/DDBJ databases">
        <authorList>
            <person name="Alioto T."/>
            <person name="Alioto T."/>
            <person name="Gomez Garrido J."/>
        </authorList>
    </citation>
    <scope>NUCLEOTIDE SEQUENCE [LARGE SCALE GENOMIC DNA]</scope>
</reference>
<dbReference type="EMBL" id="CAWUFR010001442">
    <property type="protein sequence ID" value="CAK6983740.1"/>
    <property type="molecule type" value="Genomic_DNA"/>
</dbReference>
<feature type="non-terminal residue" evidence="2">
    <location>
        <position position="1"/>
    </location>
</feature>
<dbReference type="AlphaFoldDB" id="A0AAV1QK45"/>
<name>A0AAV1QK45_SCOSC</name>
<protein>
    <submittedName>
        <fullName evidence="2">Uncharacterized protein</fullName>
    </submittedName>
</protein>
<sequence length="143" mass="15947">PPRQEVYPGVSCLLSVIRSGFSHIPSAPSSCTKTPKKLRDPPAAPRRFYRRSAGTVNLPGSSRLPGRAATGRRSDREESPDLPGLKRRRADQRGPAGGNRRRHTETLGHRDTGTPRHRDNETPRHWDTGTTGHRDTDLTLRQM</sequence>
<comment type="caution">
    <text evidence="2">The sequence shown here is derived from an EMBL/GenBank/DDBJ whole genome shotgun (WGS) entry which is preliminary data.</text>
</comment>
<gene>
    <name evidence="2" type="ORF">FSCOSCO3_A013395</name>
</gene>
<evidence type="ECO:0000256" key="1">
    <source>
        <dbReference type="SAM" id="MobiDB-lite"/>
    </source>
</evidence>
<accession>A0AAV1QK45</accession>
<evidence type="ECO:0000313" key="3">
    <source>
        <dbReference type="Proteomes" id="UP001314229"/>
    </source>
</evidence>
<keyword evidence="3" id="KW-1185">Reference proteome</keyword>
<evidence type="ECO:0000313" key="2">
    <source>
        <dbReference type="EMBL" id="CAK6983740.1"/>
    </source>
</evidence>
<feature type="compositionally biased region" description="Basic and acidic residues" evidence="1">
    <location>
        <begin position="104"/>
        <end position="143"/>
    </location>
</feature>